<feature type="transmembrane region" description="Helical" evidence="22">
    <location>
        <begin position="113"/>
        <end position="133"/>
    </location>
</feature>
<feature type="transmembrane region" description="Helical" evidence="22">
    <location>
        <begin position="145"/>
        <end position="163"/>
    </location>
</feature>
<dbReference type="Gene3D" id="6.10.250.2500">
    <property type="match status" value="1"/>
</dbReference>
<feature type="transmembrane region" description="Helical" evidence="22">
    <location>
        <begin position="1206"/>
        <end position="1223"/>
    </location>
</feature>
<dbReference type="FunFam" id="1.20.120.350:FF:000013">
    <property type="entry name" value="Voltage-dependent N-type calcium channel subunit alpha"/>
    <property type="match status" value="1"/>
</dbReference>
<dbReference type="InterPro" id="IPR050599">
    <property type="entry name" value="VDCC_alpha-1_subunit"/>
</dbReference>
<feature type="compositionally biased region" description="Basic residues" evidence="21">
    <location>
        <begin position="896"/>
        <end position="909"/>
    </location>
</feature>
<feature type="transmembrane region" description="Helical" evidence="22">
    <location>
        <begin position="1379"/>
        <end position="1404"/>
    </location>
</feature>
<feature type="coiled-coil region" evidence="20">
    <location>
        <begin position="682"/>
        <end position="709"/>
    </location>
</feature>
<keyword evidence="13 22" id="KW-0472">Membrane</keyword>
<keyword evidence="10 19" id="KW-0851">Voltage-gated channel</keyword>
<keyword evidence="2" id="KW-0813">Transport</keyword>
<feature type="region of interest" description="Disordered" evidence="21">
    <location>
        <begin position="1913"/>
        <end position="2167"/>
    </location>
</feature>
<feature type="transmembrane region" description="Helical" evidence="22">
    <location>
        <begin position="1134"/>
        <end position="1153"/>
    </location>
</feature>
<feature type="transmembrane region" description="Helical" evidence="22">
    <location>
        <begin position="1677"/>
        <end position="1701"/>
    </location>
</feature>
<dbReference type="FunFam" id="1.20.120.350:FF:000011">
    <property type="entry name" value="Voltage-dependent N-type calcium channel subunit alpha"/>
    <property type="match status" value="1"/>
</dbReference>
<feature type="compositionally biased region" description="Low complexity" evidence="21">
    <location>
        <begin position="1997"/>
        <end position="2006"/>
    </location>
</feature>
<evidence type="ECO:0000256" key="19">
    <source>
        <dbReference type="RuleBase" id="RU003808"/>
    </source>
</evidence>
<dbReference type="InterPro" id="IPR027359">
    <property type="entry name" value="Volt_channel_dom_sf"/>
</dbReference>
<evidence type="ECO:0000256" key="3">
    <source>
        <dbReference type="ARBA" id="ARBA00022553"/>
    </source>
</evidence>
<dbReference type="GO" id="GO:0007268">
    <property type="term" value="P:chemical synaptic transmission"/>
    <property type="evidence" value="ECO:0007669"/>
    <property type="project" value="TreeGrafter"/>
</dbReference>
<dbReference type="InterPro" id="IPR005449">
    <property type="entry name" value="VDCC_R_a1su"/>
</dbReference>
<comment type="subcellular location">
    <subcellularLocation>
        <location evidence="1 19">Membrane</location>
        <topology evidence="1 19">Multi-pass membrane protein</topology>
    </subcellularLocation>
</comment>
<dbReference type="PRINTS" id="PR01633">
    <property type="entry name" value="RVDCCALPHA1"/>
</dbReference>
<evidence type="ECO:0000256" key="18">
    <source>
        <dbReference type="PIRSR" id="PIRSR602077-1"/>
    </source>
</evidence>
<feature type="transmembrane region" description="Helical" evidence="22">
    <location>
        <begin position="1267"/>
        <end position="1289"/>
    </location>
</feature>
<dbReference type="InterPro" id="IPR014873">
    <property type="entry name" value="VDCC_a1su_IQ"/>
</dbReference>
<evidence type="ECO:0000256" key="21">
    <source>
        <dbReference type="SAM" id="MobiDB-lite"/>
    </source>
</evidence>
<evidence type="ECO:0000256" key="7">
    <source>
        <dbReference type="ARBA" id="ARBA00022723"/>
    </source>
</evidence>
<keyword evidence="14" id="KW-1015">Disulfide bond</keyword>
<dbReference type="GO" id="GO:0045202">
    <property type="term" value="C:synapse"/>
    <property type="evidence" value="ECO:0007669"/>
    <property type="project" value="GOC"/>
</dbReference>
<dbReference type="InterPro" id="IPR002077">
    <property type="entry name" value="VDCCAlpha1"/>
</dbReference>
<evidence type="ECO:0000313" key="25">
    <source>
        <dbReference type="Proteomes" id="UP000710432"/>
    </source>
</evidence>
<dbReference type="GO" id="GO:0008331">
    <property type="term" value="F:high voltage-gated calcium channel activity"/>
    <property type="evidence" value="ECO:0007669"/>
    <property type="project" value="TreeGrafter"/>
</dbReference>
<comment type="function">
    <text evidence="19">Voltage-sensitive calcium channels (VSCC) mediate the entry of calcium ions into excitable cells and are also involved in a variety of calcium-dependent processes, including muscle contraction, hormone or neurotransmitter release, gene expression, cell motility, cell division and cell death. The isoform alpha-1E gives rise to R-type calcium currents.</text>
</comment>
<dbReference type="EMBL" id="JAATJU010025500">
    <property type="protein sequence ID" value="KAH0503579.1"/>
    <property type="molecule type" value="Genomic_DNA"/>
</dbReference>
<evidence type="ECO:0000256" key="11">
    <source>
        <dbReference type="ARBA" id="ARBA00022989"/>
    </source>
</evidence>
<feature type="transmembrane region" description="Helical" evidence="22">
    <location>
        <begin position="460"/>
        <end position="480"/>
    </location>
</feature>
<dbReference type="Gene3D" id="6.10.250.2180">
    <property type="match status" value="1"/>
</dbReference>
<feature type="binding site" evidence="18">
    <location>
        <position position="640"/>
    </location>
    <ligand>
        <name>Ca(2+)</name>
        <dbReference type="ChEBI" id="CHEBI:29108"/>
    </ligand>
</feature>
<evidence type="ECO:0000256" key="20">
    <source>
        <dbReference type="SAM" id="Coils"/>
    </source>
</evidence>
<keyword evidence="16" id="KW-0407">Ion channel</keyword>
<dbReference type="InterPro" id="IPR002048">
    <property type="entry name" value="EF_hand_dom"/>
</dbReference>
<feature type="region of interest" description="Disordered" evidence="21">
    <location>
        <begin position="1075"/>
        <end position="1105"/>
    </location>
</feature>
<feature type="binding site" evidence="18">
    <location>
        <position position="292"/>
    </location>
    <ligand>
        <name>Ca(2+)</name>
        <dbReference type="ChEBI" id="CHEBI:29108"/>
    </ligand>
</feature>
<dbReference type="PANTHER" id="PTHR45628:SF5">
    <property type="entry name" value="VOLTAGE-DEPENDENT R-TYPE CALCIUM CHANNEL SUBUNIT ALPHA-1E"/>
    <property type="match status" value="1"/>
</dbReference>
<dbReference type="FunFam" id="1.10.238.10:FF:000063">
    <property type="entry name" value="Voltage-dependent N-type calcium channel subunit alpha"/>
    <property type="match status" value="1"/>
</dbReference>
<keyword evidence="7 18" id="KW-0479">Metal-binding</keyword>
<reference evidence="24" key="1">
    <citation type="submission" date="2020-03" db="EMBL/GenBank/DDBJ databases">
        <title>Studies in the Genomics of Life Span.</title>
        <authorList>
            <person name="Glass D."/>
        </authorList>
    </citation>
    <scope>NUCLEOTIDE SEQUENCE</scope>
    <source>
        <strain evidence="24">LTLLF</strain>
        <tissue evidence="24">Muscle</tissue>
    </source>
</reference>
<dbReference type="Gene3D" id="1.10.287.70">
    <property type="match status" value="4"/>
</dbReference>
<keyword evidence="5 19" id="KW-0107">Calcium channel</keyword>
<keyword evidence="15" id="KW-0325">Glycoprotein</keyword>
<evidence type="ECO:0000256" key="5">
    <source>
        <dbReference type="ARBA" id="ARBA00022673"/>
    </source>
</evidence>
<feature type="compositionally biased region" description="Basic and acidic residues" evidence="21">
    <location>
        <begin position="2043"/>
        <end position="2060"/>
    </location>
</feature>
<comment type="caution">
    <text evidence="24">The sequence shown here is derived from an EMBL/GenBank/DDBJ whole genome shotgun (WGS) entry which is preliminary data.</text>
</comment>
<evidence type="ECO:0000256" key="14">
    <source>
        <dbReference type="ARBA" id="ARBA00023157"/>
    </source>
</evidence>
<evidence type="ECO:0000313" key="24">
    <source>
        <dbReference type="EMBL" id="KAH0503579.1"/>
    </source>
</evidence>
<evidence type="ECO:0000256" key="15">
    <source>
        <dbReference type="ARBA" id="ARBA00023180"/>
    </source>
</evidence>
<evidence type="ECO:0000256" key="4">
    <source>
        <dbReference type="ARBA" id="ARBA00022568"/>
    </source>
</evidence>
<keyword evidence="12" id="KW-0406">Ion transport</keyword>
<dbReference type="PRINTS" id="PR00167">
    <property type="entry name" value="CACHANNEL"/>
</dbReference>
<evidence type="ECO:0000256" key="8">
    <source>
        <dbReference type="ARBA" id="ARBA00022737"/>
    </source>
</evidence>
<evidence type="ECO:0000259" key="23">
    <source>
        <dbReference type="PROSITE" id="PS50222"/>
    </source>
</evidence>
<evidence type="ECO:0000256" key="1">
    <source>
        <dbReference type="ARBA" id="ARBA00004141"/>
    </source>
</evidence>
<dbReference type="SUPFAM" id="SSF81324">
    <property type="entry name" value="Voltage-gated potassium channels"/>
    <property type="match status" value="4"/>
</dbReference>
<gene>
    <name evidence="24" type="ORF">LTLLF_186770</name>
</gene>
<organism evidence="24 25">
    <name type="scientific">Microtus ochrogaster</name>
    <name type="common">Prairie vole</name>
    <dbReference type="NCBI Taxonomy" id="79684"/>
    <lineage>
        <taxon>Eukaryota</taxon>
        <taxon>Metazoa</taxon>
        <taxon>Chordata</taxon>
        <taxon>Craniata</taxon>
        <taxon>Vertebrata</taxon>
        <taxon>Euteleostomi</taxon>
        <taxon>Mammalia</taxon>
        <taxon>Eutheria</taxon>
        <taxon>Euarchontoglires</taxon>
        <taxon>Glires</taxon>
        <taxon>Rodentia</taxon>
        <taxon>Myomorpha</taxon>
        <taxon>Muroidea</taxon>
        <taxon>Cricetidae</taxon>
        <taxon>Arvicolinae</taxon>
        <taxon>Microtus</taxon>
    </lineage>
</organism>
<keyword evidence="6 22" id="KW-0812">Transmembrane</keyword>
<dbReference type="InterPro" id="IPR005821">
    <property type="entry name" value="Ion_trans_dom"/>
</dbReference>
<dbReference type="Pfam" id="PF16905">
    <property type="entry name" value="GPHH"/>
    <property type="match status" value="1"/>
</dbReference>
<keyword evidence="3" id="KW-0597">Phosphoprotein</keyword>
<proteinExistence type="inferred from homology"/>
<protein>
    <recommendedName>
        <fullName evidence="19">Voltage-dependent R-type calcium channel subunit alpha</fullName>
    </recommendedName>
</protein>
<feature type="region of interest" description="Disordered" evidence="21">
    <location>
        <begin position="2205"/>
        <end position="2255"/>
    </location>
</feature>
<dbReference type="GO" id="GO:0005891">
    <property type="term" value="C:voltage-gated calcium channel complex"/>
    <property type="evidence" value="ECO:0007669"/>
    <property type="project" value="InterPro"/>
</dbReference>
<dbReference type="GO" id="GO:0098703">
    <property type="term" value="P:calcium ion import across plasma membrane"/>
    <property type="evidence" value="ECO:0007669"/>
    <property type="project" value="TreeGrafter"/>
</dbReference>
<feature type="transmembrane region" description="Helical" evidence="22">
    <location>
        <begin position="1519"/>
        <end position="1537"/>
    </location>
</feature>
<evidence type="ECO:0000256" key="2">
    <source>
        <dbReference type="ARBA" id="ARBA00022448"/>
    </source>
</evidence>
<feature type="compositionally biased region" description="Basic and acidic residues" evidence="21">
    <location>
        <begin position="2007"/>
        <end position="2027"/>
    </location>
</feature>
<comment type="similarity">
    <text evidence="19">Belongs to the calcium channel alpha-1 subunit (TC 1.A.1.11) family.</text>
</comment>
<feature type="transmembrane region" description="Helical" evidence="22">
    <location>
        <begin position="278"/>
        <end position="299"/>
    </location>
</feature>
<dbReference type="Proteomes" id="UP000710432">
    <property type="component" value="Unassembled WGS sequence"/>
</dbReference>
<feature type="transmembrane region" description="Helical" evidence="22">
    <location>
        <begin position="311"/>
        <end position="333"/>
    </location>
</feature>
<feature type="transmembrane region" description="Helical" evidence="22">
    <location>
        <begin position="486"/>
        <end position="504"/>
    </location>
</feature>
<name>A0A8J6G1W7_MICOH</name>
<evidence type="ECO:0000256" key="12">
    <source>
        <dbReference type="ARBA" id="ARBA00023065"/>
    </source>
</evidence>
<feature type="region of interest" description="Disordered" evidence="21">
    <location>
        <begin position="712"/>
        <end position="759"/>
    </location>
</feature>
<feature type="transmembrane region" description="Helical" evidence="22">
    <location>
        <begin position="1584"/>
        <end position="1602"/>
    </location>
</feature>
<feature type="transmembrane region" description="Helical" evidence="22">
    <location>
        <begin position="1490"/>
        <end position="1513"/>
    </location>
</feature>
<dbReference type="Pfam" id="PF00520">
    <property type="entry name" value="Ion_trans"/>
    <property type="match status" value="4"/>
</dbReference>
<dbReference type="Gene3D" id="1.20.120.350">
    <property type="entry name" value="Voltage-gated potassium channels. Chain C"/>
    <property type="match status" value="4"/>
</dbReference>
<feature type="transmembrane region" description="Helical" evidence="22">
    <location>
        <begin position="663"/>
        <end position="686"/>
    </location>
</feature>
<feature type="compositionally biased region" description="Polar residues" evidence="21">
    <location>
        <begin position="2137"/>
        <end position="2156"/>
    </location>
</feature>
<dbReference type="SMART" id="SM01062">
    <property type="entry name" value="Ca_chan_IQ"/>
    <property type="match status" value="1"/>
</dbReference>
<dbReference type="FunFam" id="1.10.287.70:FF:000023">
    <property type="entry name" value="Voltage-dependent R-type calcium channel subunit alpha"/>
    <property type="match status" value="1"/>
</dbReference>
<feature type="domain" description="EF-hand" evidence="23">
    <location>
        <begin position="1717"/>
        <end position="1752"/>
    </location>
</feature>
<feature type="region of interest" description="Disordered" evidence="21">
    <location>
        <begin position="1"/>
        <end position="39"/>
    </location>
</feature>
<feature type="compositionally biased region" description="Low complexity" evidence="21">
    <location>
        <begin position="2157"/>
        <end position="2167"/>
    </location>
</feature>
<dbReference type="InterPro" id="IPR031649">
    <property type="entry name" value="GPHH_dom"/>
</dbReference>
<keyword evidence="4 19" id="KW-0109">Calcium transport</keyword>
<evidence type="ECO:0000256" key="10">
    <source>
        <dbReference type="ARBA" id="ARBA00022882"/>
    </source>
</evidence>
<feature type="compositionally biased region" description="Basic and acidic residues" evidence="21">
    <location>
        <begin position="950"/>
        <end position="967"/>
    </location>
</feature>
<keyword evidence="9 18" id="KW-0106">Calcium</keyword>
<evidence type="ECO:0000256" key="22">
    <source>
        <dbReference type="SAM" id="Phobius"/>
    </source>
</evidence>
<dbReference type="PANTHER" id="PTHR45628">
    <property type="entry name" value="VOLTAGE-DEPENDENT CALCIUM CHANNEL TYPE A SUBUNIT ALPHA-1"/>
    <property type="match status" value="1"/>
</dbReference>
<feature type="compositionally biased region" description="Polar residues" evidence="21">
    <location>
        <begin position="1954"/>
        <end position="1965"/>
    </location>
</feature>
<dbReference type="GO" id="GO:0043025">
    <property type="term" value="C:neuronal cell body"/>
    <property type="evidence" value="ECO:0007669"/>
    <property type="project" value="TreeGrafter"/>
</dbReference>
<feature type="transmembrane region" description="Helical" evidence="22">
    <location>
        <begin position="1460"/>
        <end position="1478"/>
    </location>
</feature>
<dbReference type="Pfam" id="PF08763">
    <property type="entry name" value="Ca_chan_IQ"/>
    <property type="match status" value="1"/>
</dbReference>
<evidence type="ECO:0000256" key="9">
    <source>
        <dbReference type="ARBA" id="ARBA00022837"/>
    </source>
</evidence>
<dbReference type="GO" id="GO:0005509">
    <property type="term" value="F:calcium ion binding"/>
    <property type="evidence" value="ECO:0007669"/>
    <property type="project" value="InterPro"/>
</dbReference>
<keyword evidence="20" id="KW-0175">Coiled coil</keyword>
<dbReference type="FunFam" id="1.10.287.70:FF:000025">
    <property type="entry name" value="Voltage-dependent R-type calcium channel subunit alpha"/>
    <property type="match status" value="1"/>
</dbReference>
<keyword evidence="8" id="KW-0677">Repeat</keyword>
<dbReference type="Gene3D" id="1.10.238.10">
    <property type="entry name" value="EF-hand"/>
    <property type="match status" value="1"/>
</dbReference>
<feature type="transmembrane region" description="Helical" evidence="22">
    <location>
        <begin position="586"/>
        <end position="608"/>
    </location>
</feature>
<feature type="transmembrane region" description="Helical" evidence="22">
    <location>
        <begin position="204"/>
        <end position="226"/>
    </location>
</feature>
<dbReference type="PROSITE" id="PS50222">
    <property type="entry name" value="EF_HAND_2"/>
    <property type="match status" value="1"/>
</dbReference>
<evidence type="ECO:0000256" key="17">
    <source>
        <dbReference type="ARBA" id="ARBA00036634"/>
    </source>
</evidence>
<feature type="compositionally biased region" description="Low complexity" evidence="21">
    <location>
        <begin position="916"/>
        <end position="928"/>
    </location>
</feature>
<keyword evidence="11 22" id="KW-1133">Transmembrane helix</keyword>
<evidence type="ECO:0000256" key="13">
    <source>
        <dbReference type="ARBA" id="ARBA00023136"/>
    </source>
</evidence>
<feature type="binding site" evidence="18">
    <location>
        <position position="1350"/>
    </location>
    <ligand>
        <name>Ca(2+)</name>
        <dbReference type="ChEBI" id="CHEBI:29108"/>
    </ligand>
</feature>
<sequence length="2255" mass="254896">MARFGEAVVVGRPGSGDGDSDQSRNRQGTPVPASGPAAAYKQSKAQRARTMALYNPIPVRQNCFTVNRSLFIFGEDNIVRKYAKKLIDWPYPFLPTMASLSPFAFHREKTEPYFIGIFCFEAGIKIVALGFIFHKGSYLRNGWNVMDFIVVLSGILATAGTHFNTHVDLRTLRAVRVLRPLKLVSGIPSLQIVLKSIMKAMVPLLQIGLLLFFAILMFAIIGLEFYSGKLHRACFMNNSGILEGFDPPHPCGVQGCPAGYECKDWIGPNDGITQFDNILFAVLTVFQCITMEGWTTVLYNTNDALGATWNWLYFIPLIIIGSFFVLNLVLGVLSGEFAKERERVENRRAFMKLRRQQQIERELNGYRAWIDKAEEVMLAEENKNAGTSALEVLRRATIKRSRTEAMTRDSSDEHCVDISSVGTPLARASIKSTKVDGASYFRHKERLLRISIRHMVKSQVFYWIVLSVVALNTACVAIVHHNQPQWLTHLLYYAEFLFLGLFLLEMSLKMYGMGPRLYFHSSFNCFDFGVTVGSIFEVVWAIFRPGTSFGISVLRALRLLRIFKITKYWASLRNLVVSLMSSMKSIISLLFLLFLFIVVFALLGMQLFGGRFNFNDGTPSANFDTFPAAIMTVFQILTGEDWNEVMYNGIRSQGGVSSGMWSAIYFIVLTLFGNYTLLNVFLAIAVDNLANAQELTKDEQEEEEAFNQKHALQKAKEVSPMSAPNMPSIERDRRRRHHMSMWEPRSSHLRERRRRHHMSVWEQRTSQLRRHMQMSSQEALNKEEAPPMNPLNPLNPLSPLNPLNAHPSLYRRPRPIEGLALGLGLEKCEEERISRGGSLKGSVGALTSALDNQRSSLSLGKREPPWLPRSCHGNCDPTQQEAGGGETVVTFEDRARHRQSQRRSRHRRVRTEGKESASVSRSRSASQERSLDEGVSIEGEKEYEPQGSHRSKEPTIHEEERTQDLRRTNSLMVPRGSGLVGALDEAETPLVQPQPELEVGKDAALAEQEAEGSSEQALLGDVQLDVGRGISQSEPDLSCMTANLDKATTESTSVTVAIPDVDPLVDSTVVHISNKTDGEASPLKEAETKEEEEVEKKKKKEKRETGKAMVPHSSMFIFSTTNPIRRACHYIVNLRYFEMCILLVIAASSIALAAEDPVLTNSERNKVLRYFDYVFTGVFTFEMVIKMIDQGLILQDGSYFRDLWNILDFVVVVGALVAFALATNKGRDIKTIKSLRVLRVLRPLKTIKRLPKLKAVFDCVVTSLKNVFNILIVYKLFMFIFAVIAVQLFKGKFFYCTDSSKDTEKECIGNYVDHEKNKMEVKGREWKRHEFHYDNIIWALLTLFTVSTGEGWPQVLQHSVDVTEEDRGPSRSNRMEMSIFYVVYFVVFPFFFVNIFVALIIITFQEQGDKMMEECSLEKNERACIDFAISAKPLTRYMPQNRHTFQYRVWHFVVSPSFEYTIMAMIALNTVVLMMKYYSAPCTYELALKYLNIAFTMVFSLECVLKVIAFGFLNYFRDTWNIFDFITVIGSITEIILTDSKLVNTSGFNMSFLKLFRAARLIKLLRQGYTIRILLWTFVQSFKALPYVCLLIAMLFFIYAIIGMQVFGNIKLDEESHINRHNNFRSFFGSLMLLFRSATGEAWQEIMLSCLGEKGCEPDTTAPSGQNESERCGTDLAYVYFVSFIFFCSFLMLNLFVAVIMDNFEYLTRDSSILGPHHLDEFVRVWAEYDRAACGRIHYTEMYEMLTLMSPPLGLGKRCPSKVAYKRLVLMNMPVAEDMTVHFTSTLMALIRTALDIKIAKASDLTVGKIYAAMMIMDYYKQSKVKKQRQQLEEQKNAPMFQRMEPSSLPQEIIANAKALPYLQQDPGSGLSGRSGYPSMSPLSPQEIFQLACMDPADDGQFQEQQSLEPEVSELKSVQSSNRGIYLPPDTQKHAGSGRASSMPRLTMDPQVVTDPSSMRRSFSTIRDKRSNSSWLEEFSMERSSENTYKSRRRSYHSSLRLSAHRLNSDSGHKSDTHRSGGRERGRSKERKHLLSPDVSRCNSEERGTQADWESPERRQSRSPSEGRSQTPNRQGTGSLSESSIPSISDTSTPRRSRRQLPPVPPKPRPLLSYSSLMRHTGGISPPPDGSEGGSPLASQALESNSACLTESSNSLHPQQGQHSSPQHYISEPYLALHEDSHASDCGEEETLTFEAAVATSLGRSNTIGSAPPLRHSWQMPNGHYRRRRRGGPGPGMMCGAVSDLLSDTEEDDKC</sequence>
<comment type="catalytic activity">
    <reaction evidence="17">
        <text>Ca(2+)(in) = Ca(2+)(out)</text>
        <dbReference type="Rhea" id="RHEA:29671"/>
        <dbReference type="ChEBI" id="CHEBI:29108"/>
    </reaction>
</comment>
<feature type="compositionally biased region" description="Basic and acidic residues" evidence="21">
    <location>
        <begin position="1075"/>
        <end position="1087"/>
    </location>
</feature>
<dbReference type="FunFam" id="1.20.120.350:FF:000001">
    <property type="entry name" value="Voltage-dependent L-type calcium channel subunit alpha"/>
    <property type="match status" value="1"/>
</dbReference>
<evidence type="ECO:0000256" key="16">
    <source>
        <dbReference type="ARBA" id="ARBA00023303"/>
    </source>
</evidence>
<feature type="compositionally biased region" description="Low complexity" evidence="21">
    <location>
        <begin position="2079"/>
        <end position="2094"/>
    </location>
</feature>
<feature type="region of interest" description="Disordered" evidence="21">
    <location>
        <begin position="854"/>
        <end position="976"/>
    </location>
</feature>
<accession>A0A8J6G1W7</accession>
<evidence type="ECO:0000256" key="6">
    <source>
        <dbReference type="ARBA" id="ARBA00022692"/>
    </source>
</evidence>